<reference evidence="14" key="2">
    <citation type="submission" date="2025-08" db="UniProtKB">
        <authorList>
            <consortium name="RefSeq"/>
        </authorList>
    </citation>
    <scope>IDENTIFICATION</scope>
</reference>
<evidence type="ECO:0000259" key="12">
    <source>
        <dbReference type="Pfam" id="PF15232"/>
    </source>
</evidence>
<sequence length="608" mass="67056">MDNIQNDQPVQAPSEETEPNGKATCTTLTPFMKAKIERNRQRALMLRQARLANRPYSAVEGATCAKVAKIVDSGAGFFIEEEEEEEDQRLKKVVHQPAPVIEPEYLVCEDCGKPFMDSYLSNSFDLSVCDKCRDNEEKHRLISRTEAKQSYLLKDCDLDVREPPLRFTLKKNPHNPRWGDMKLYLRLQVVKRAMEVWGSEEALEEAKETREENREAQKQKRFNKKVKELRRAVRSSMFKKDTSVHQHEYGPEELVDEEEDLYRKVCKTKDPTCTNSAGQTSTSLEASTSTNINASKSPGAPLSLKISQPKWGCDDRAKPKNSLSENPLEQPNKSAPEDSENYLTIPVKACASEYKPASVSIKAPVSLTAGPNRSAKAKQRETSQKSLKRSPIVMESWSPESSAATIYHHPLPMAVHNTQPQVLCFSPPAPALPSDSLQQTQKKMLLDPTTGHYYLVDTPVQPASRRLYDPETGQYVEVPLPVPSQPLTPVPLSVSPLAISPGGAYGPTYMIYPGVLPPSTSVPPHSRSSTYSEGDEVSEGAKVKEPCTGSAYASQQTTSAPVGHTGVRGPSGPAGGKPVISITSQQGPRIVAPPSFDGTTMSFVVEHR</sequence>
<evidence type="ECO:0000313" key="13">
    <source>
        <dbReference type="Proteomes" id="UP000504632"/>
    </source>
</evidence>
<evidence type="ECO:0000256" key="6">
    <source>
        <dbReference type="ARBA" id="ARBA00022833"/>
    </source>
</evidence>
<dbReference type="GO" id="GO:0006284">
    <property type="term" value="P:base-excision repair"/>
    <property type="evidence" value="ECO:0007669"/>
    <property type="project" value="TreeGrafter"/>
</dbReference>
<dbReference type="GO" id="GO:1901255">
    <property type="term" value="P:nucleotide-excision repair involved in interstrand cross-link repair"/>
    <property type="evidence" value="ECO:0007669"/>
    <property type="project" value="TreeGrafter"/>
</dbReference>
<dbReference type="CTD" id="7507"/>
<accession>A0A6J2WDQ6</accession>
<organism evidence="13 14">
    <name type="scientific">Chanos chanos</name>
    <name type="common">Milkfish</name>
    <name type="synonym">Mugil chanos</name>
    <dbReference type="NCBI Taxonomy" id="29144"/>
    <lineage>
        <taxon>Eukaryota</taxon>
        <taxon>Metazoa</taxon>
        <taxon>Chordata</taxon>
        <taxon>Craniata</taxon>
        <taxon>Vertebrata</taxon>
        <taxon>Euteleostomi</taxon>
        <taxon>Actinopterygii</taxon>
        <taxon>Neopterygii</taxon>
        <taxon>Teleostei</taxon>
        <taxon>Ostariophysi</taxon>
        <taxon>Gonorynchiformes</taxon>
        <taxon>Chanidae</taxon>
        <taxon>Chanos</taxon>
    </lineage>
</organism>
<evidence type="ECO:0000256" key="5">
    <source>
        <dbReference type="ARBA" id="ARBA00022771"/>
    </source>
</evidence>
<evidence type="ECO:0000256" key="9">
    <source>
        <dbReference type="ARBA" id="ARBA00023242"/>
    </source>
</evidence>
<dbReference type="OrthoDB" id="68328at2759"/>
<dbReference type="FunFam" id="3.90.530.10:FF:000001">
    <property type="entry name" value="DNA repair protein complementing XP-A cells"/>
    <property type="match status" value="1"/>
</dbReference>
<keyword evidence="3" id="KW-0479">Metal-binding</keyword>
<protein>
    <submittedName>
        <fullName evidence="14">DNA repair protein complementing XP-A cells</fullName>
    </submittedName>
</protein>
<dbReference type="AlphaFoldDB" id="A0A6J2WDQ6"/>
<feature type="domain" description="XPA C-terminal" evidence="11">
    <location>
        <begin position="138"/>
        <end position="189"/>
    </location>
</feature>
<dbReference type="PANTHER" id="PTHR10142">
    <property type="entry name" value="DNA REPAIR PROTEIN COMPLEMENTING XP-A CELLS"/>
    <property type="match status" value="1"/>
</dbReference>
<dbReference type="NCBIfam" id="TIGR00598">
    <property type="entry name" value="rad14"/>
    <property type="match status" value="1"/>
</dbReference>
<proteinExistence type="inferred from homology"/>
<gene>
    <name evidence="14" type="primary">xpa</name>
</gene>
<evidence type="ECO:0000256" key="3">
    <source>
        <dbReference type="ARBA" id="ARBA00022723"/>
    </source>
</evidence>
<dbReference type="Gene3D" id="3.90.530.10">
    <property type="entry name" value="XPA C-terminal domain"/>
    <property type="match status" value="1"/>
</dbReference>
<dbReference type="InterPro" id="IPR037129">
    <property type="entry name" value="XPA_sf"/>
</dbReference>
<feature type="region of interest" description="Disordered" evidence="10">
    <location>
        <begin position="520"/>
        <end position="576"/>
    </location>
</feature>
<dbReference type="GeneID" id="115823716"/>
<feature type="compositionally biased region" description="Basic and acidic residues" evidence="10">
    <location>
        <begin position="204"/>
        <end position="218"/>
    </location>
</feature>
<feature type="compositionally biased region" description="Polar residues" evidence="10">
    <location>
        <begin position="1"/>
        <end position="11"/>
    </location>
</feature>
<dbReference type="InterPro" id="IPR027838">
    <property type="entry name" value="DUF4585"/>
</dbReference>
<dbReference type="SUPFAM" id="SSF57716">
    <property type="entry name" value="Glucocorticoid receptor-like (DNA-binding domain)"/>
    <property type="match status" value="1"/>
</dbReference>
<dbReference type="GO" id="GO:0000715">
    <property type="term" value="P:nucleotide-excision repair, DNA damage recognition"/>
    <property type="evidence" value="ECO:0007669"/>
    <property type="project" value="TreeGrafter"/>
</dbReference>
<dbReference type="GO" id="GO:0000110">
    <property type="term" value="C:nucleotide-excision repair factor 1 complex"/>
    <property type="evidence" value="ECO:0007669"/>
    <property type="project" value="TreeGrafter"/>
</dbReference>
<dbReference type="CDD" id="cd21076">
    <property type="entry name" value="DBD_XPA"/>
    <property type="match status" value="1"/>
</dbReference>
<dbReference type="InterPro" id="IPR022656">
    <property type="entry name" value="XPA_C"/>
</dbReference>
<dbReference type="GO" id="GO:0008270">
    <property type="term" value="F:zinc ion binding"/>
    <property type="evidence" value="ECO:0007669"/>
    <property type="project" value="UniProtKB-KW"/>
</dbReference>
<dbReference type="SUPFAM" id="SSF46955">
    <property type="entry name" value="Putative DNA-binding domain"/>
    <property type="match status" value="1"/>
</dbReference>
<feature type="region of interest" description="Disordered" evidence="10">
    <location>
        <begin position="1"/>
        <end position="24"/>
    </location>
</feature>
<keyword evidence="6" id="KW-0862">Zinc</keyword>
<evidence type="ECO:0000313" key="14">
    <source>
        <dbReference type="RefSeq" id="XP_030643605.1"/>
    </source>
</evidence>
<feature type="compositionally biased region" description="Polar residues" evidence="10">
    <location>
        <begin position="551"/>
        <end position="560"/>
    </location>
</feature>
<evidence type="ECO:0000256" key="8">
    <source>
        <dbReference type="ARBA" id="ARBA00023204"/>
    </source>
</evidence>
<feature type="domain" description="DUF4585" evidence="12">
    <location>
        <begin position="438"/>
        <end position="502"/>
    </location>
</feature>
<feature type="compositionally biased region" description="Polar residues" evidence="10">
    <location>
        <begin position="520"/>
        <end position="532"/>
    </location>
</feature>
<evidence type="ECO:0000259" key="11">
    <source>
        <dbReference type="Pfam" id="PF05181"/>
    </source>
</evidence>
<keyword evidence="7" id="KW-0238">DNA-binding</keyword>
<dbReference type="Pfam" id="PF05181">
    <property type="entry name" value="XPA_C"/>
    <property type="match status" value="1"/>
</dbReference>
<dbReference type="RefSeq" id="XP_030643605.1">
    <property type="nucleotide sequence ID" value="XM_030787745.1"/>
</dbReference>
<feature type="region of interest" description="Disordered" evidence="10">
    <location>
        <begin position="269"/>
        <end position="340"/>
    </location>
</feature>
<dbReference type="GO" id="GO:0070914">
    <property type="term" value="P:UV-damage excision repair"/>
    <property type="evidence" value="ECO:0007669"/>
    <property type="project" value="TreeGrafter"/>
</dbReference>
<dbReference type="InParanoid" id="A0A6J2WDQ6"/>
<feature type="region of interest" description="Disordered" evidence="10">
    <location>
        <begin position="369"/>
        <end position="391"/>
    </location>
</feature>
<comment type="similarity">
    <text evidence="2">Belongs to the XPA family.</text>
</comment>
<keyword evidence="13" id="KW-1185">Reference proteome</keyword>
<evidence type="ECO:0000256" key="4">
    <source>
        <dbReference type="ARBA" id="ARBA00022763"/>
    </source>
</evidence>
<dbReference type="PROSITE" id="PS00752">
    <property type="entry name" value="XPA_1"/>
    <property type="match status" value="1"/>
</dbReference>
<evidence type="ECO:0000256" key="10">
    <source>
        <dbReference type="SAM" id="MobiDB-lite"/>
    </source>
</evidence>
<comment type="subcellular location">
    <subcellularLocation>
        <location evidence="1">Nucleus</location>
    </subcellularLocation>
</comment>
<dbReference type="GO" id="GO:0003684">
    <property type="term" value="F:damaged DNA binding"/>
    <property type="evidence" value="ECO:0007669"/>
    <property type="project" value="InterPro"/>
</dbReference>
<dbReference type="PANTHER" id="PTHR10142:SF0">
    <property type="entry name" value="DNA REPAIR PROTEIN COMPLEMENTING XP-A CELLS"/>
    <property type="match status" value="1"/>
</dbReference>
<evidence type="ECO:0000256" key="1">
    <source>
        <dbReference type="ARBA" id="ARBA00004123"/>
    </source>
</evidence>
<keyword evidence="5" id="KW-0863">Zinc-finger</keyword>
<feature type="compositionally biased region" description="Polar residues" evidence="10">
    <location>
        <begin position="271"/>
        <end position="296"/>
    </location>
</feature>
<keyword evidence="9" id="KW-0539">Nucleus</keyword>
<dbReference type="Pfam" id="PF01286">
    <property type="entry name" value="XPA_N"/>
    <property type="match status" value="1"/>
</dbReference>
<dbReference type="Pfam" id="PF15232">
    <property type="entry name" value="DUF4585"/>
    <property type="match status" value="1"/>
</dbReference>
<evidence type="ECO:0000256" key="7">
    <source>
        <dbReference type="ARBA" id="ARBA00023125"/>
    </source>
</evidence>
<evidence type="ECO:0000256" key="2">
    <source>
        <dbReference type="ARBA" id="ARBA00005548"/>
    </source>
</evidence>
<dbReference type="InterPro" id="IPR009061">
    <property type="entry name" value="DNA-bd_dom_put_sf"/>
</dbReference>
<keyword evidence="4" id="KW-0227">DNA damage</keyword>
<name>A0A6J2WDQ6_CHACN</name>
<feature type="region of interest" description="Disordered" evidence="10">
    <location>
        <begin position="204"/>
        <end position="223"/>
    </location>
</feature>
<feature type="compositionally biased region" description="Polar residues" evidence="10">
    <location>
        <begin position="321"/>
        <end position="333"/>
    </location>
</feature>
<dbReference type="Proteomes" id="UP000504632">
    <property type="component" value="Chromosome 11"/>
</dbReference>
<keyword evidence="8" id="KW-0234">DNA repair</keyword>
<dbReference type="InterPro" id="IPR022652">
    <property type="entry name" value="Znf_XPA_CS"/>
</dbReference>
<dbReference type="InterPro" id="IPR000465">
    <property type="entry name" value="XPA/RAD14"/>
</dbReference>
<reference evidence="13" key="1">
    <citation type="submission" date="2024-06" db="UniProtKB">
        <authorList>
            <consortium name="RefSeq"/>
        </authorList>
    </citation>
    <scope>NUCLEOTIDE SEQUENCE [LARGE SCALE GENOMIC DNA]</scope>
</reference>